<dbReference type="KEGG" id="tat:KUM_0411"/>
<dbReference type="GO" id="GO:0005506">
    <property type="term" value="F:iron ion binding"/>
    <property type="evidence" value="ECO:0007669"/>
    <property type="project" value="UniProtKB-UniRule"/>
</dbReference>
<keyword evidence="2" id="KW-1003">Cell membrane</keyword>
<evidence type="ECO:0000256" key="2">
    <source>
        <dbReference type="HAMAP-Rule" id="MF_00994"/>
    </source>
</evidence>
<feature type="topological domain" description="Cytoplasmic" evidence="2">
    <location>
        <begin position="23"/>
        <end position="397"/>
    </location>
</feature>
<dbReference type="EMBL" id="HE681424">
    <property type="protein sequence ID" value="CCG19209.1"/>
    <property type="molecule type" value="Genomic_DNA"/>
</dbReference>
<dbReference type="RefSeq" id="WP_015551343.1">
    <property type="nucleotide sequence ID" value="NC_021033.1"/>
</dbReference>
<dbReference type="InterPro" id="IPR030865">
    <property type="entry name" value="LapB"/>
</dbReference>
<keyword evidence="2" id="KW-0812">Transmembrane</keyword>
<proteinExistence type="inferred from homology"/>
<keyword evidence="2" id="KW-0472">Membrane</keyword>
<dbReference type="InterPro" id="IPR041166">
    <property type="entry name" value="Rubredoxin_2"/>
</dbReference>
<dbReference type="Pfam" id="PF18073">
    <property type="entry name" value="Zn_ribbon_LapB"/>
    <property type="match status" value="1"/>
</dbReference>
<dbReference type="AlphaFoldDB" id="I7IBQ5"/>
<dbReference type="GO" id="GO:0008653">
    <property type="term" value="P:lipopolysaccharide metabolic process"/>
    <property type="evidence" value="ECO:0007669"/>
    <property type="project" value="InterPro"/>
</dbReference>
<dbReference type="SUPFAM" id="SSF48452">
    <property type="entry name" value="TPR-like"/>
    <property type="match status" value="1"/>
</dbReference>
<accession>I7IBQ5</accession>
<dbReference type="GO" id="GO:0046890">
    <property type="term" value="P:regulation of lipid biosynthetic process"/>
    <property type="evidence" value="ECO:0007669"/>
    <property type="project" value="UniProtKB-UniRule"/>
</dbReference>
<evidence type="ECO:0000259" key="3">
    <source>
        <dbReference type="Pfam" id="PF18073"/>
    </source>
</evidence>
<dbReference type="HAMAP" id="MF_00994">
    <property type="entry name" value="LPS_assembly_LapB"/>
    <property type="match status" value="1"/>
</dbReference>
<feature type="binding site" evidence="2">
    <location>
        <position position="383"/>
    </location>
    <ligand>
        <name>Fe cation</name>
        <dbReference type="ChEBI" id="CHEBI:24875"/>
    </ligand>
</feature>
<keyword evidence="2" id="KW-0408">Iron</keyword>
<keyword evidence="2" id="KW-0677">Repeat</keyword>
<reference evidence="4" key="1">
    <citation type="journal article" date="2012" name="Vet. Microbiol.">
        <title>Comparative genomic analyses of the Taylorellae.</title>
        <authorList>
            <person name="Hauser H."/>
            <person name="Richter D.C."/>
            <person name="van Tonder A."/>
            <person name="Clark L."/>
            <person name="Preston A."/>
        </authorList>
    </citation>
    <scope>NUCLEOTIDE SEQUENCE</scope>
    <source>
        <strain evidence="4">14/45</strain>
    </source>
</reference>
<feature type="domain" description="LapB rubredoxin metal binding" evidence="3">
    <location>
        <begin position="364"/>
        <end position="390"/>
    </location>
</feature>
<feature type="binding site" evidence="2">
    <location>
        <position position="366"/>
    </location>
    <ligand>
        <name>Fe cation</name>
        <dbReference type="ChEBI" id="CHEBI:24875"/>
    </ligand>
</feature>
<dbReference type="InterPro" id="IPR011990">
    <property type="entry name" value="TPR-like_helical_dom_sf"/>
</dbReference>
<organism evidence="4">
    <name type="scientific">Taylorella asinigenitalis 14/45</name>
    <dbReference type="NCBI Taxonomy" id="1091495"/>
    <lineage>
        <taxon>Bacteria</taxon>
        <taxon>Pseudomonadati</taxon>
        <taxon>Pseudomonadota</taxon>
        <taxon>Betaproteobacteria</taxon>
        <taxon>Burkholderiales</taxon>
        <taxon>Alcaligenaceae</taxon>
        <taxon>Taylorella</taxon>
    </lineage>
</organism>
<evidence type="ECO:0000256" key="1">
    <source>
        <dbReference type="ARBA" id="ARBA00022723"/>
    </source>
</evidence>
<name>I7IBQ5_9BURK</name>
<dbReference type="GO" id="GO:0009898">
    <property type="term" value="C:cytoplasmic side of plasma membrane"/>
    <property type="evidence" value="ECO:0007669"/>
    <property type="project" value="UniProtKB-UniRule"/>
</dbReference>
<gene>
    <name evidence="2" type="primary">lapB</name>
    <name evidence="4" type="ORF">KUM_0411</name>
</gene>
<dbReference type="HOGENOM" id="CLU_059365_1_0_4"/>
<sequence>MNFEFWFLIFIPIFFLLGWYASRIDAKQMMDESSNLPNSYFKGLNFLLKEDYDRAIDSFVEVAKLDTETTELHLALGSLFRRRGEIDRSIRVHQSLLNRPDLPAHEVAHARFELAQDYFKAGLLDRAEREFKNSLSHSKYALPSYANLLRVYEITHDWDNAIKTLKELQNRLNKPLPEIVHYYCEIIEDELRKEKPDIQEIEQILMHARDEFENLGESSNPSVSARLSIVRAKIAGLNKDIGLQKKHLLSVLYEAPEFGGLVARNLMDLMNSSSEGSEGFELLKSHYAKYPSIEIFSVLFDYLVQKSPNEAIEFAKSSLSTNPSILGLSKALSSYLKSGTSEGVDNLVILQNLIASQSDKLEKYTCNHCGFQAKSFYWQCPGCNNWNTFDHKRVEDR</sequence>
<keyword evidence="1 2" id="KW-0479">Metal-binding</keyword>
<comment type="similarity">
    <text evidence="2">Belongs to the LapB family.</text>
</comment>
<keyword evidence="2" id="KW-0997">Cell inner membrane</keyword>
<evidence type="ECO:0000313" key="4">
    <source>
        <dbReference type="EMBL" id="CCG19209.1"/>
    </source>
</evidence>
<dbReference type="Gene3D" id="1.25.40.10">
    <property type="entry name" value="Tetratricopeptide repeat domain"/>
    <property type="match status" value="1"/>
</dbReference>
<feature type="binding site" evidence="2">
    <location>
        <position position="380"/>
    </location>
    <ligand>
        <name>Fe cation</name>
        <dbReference type="ChEBI" id="CHEBI:24875"/>
    </ligand>
</feature>
<keyword evidence="2" id="KW-1133">Transmembrane helix</keyword>
<comment type="function">
    <text evidence="2">Modulates cellular lipopolysaccharide (LPS) levels by regulating LpxC, which is involved in lipid A biosynthesis. May act by modulating the proteolytic activity of FtsH towards LpxC. May also coordinate assembly of proteins involved in LPS synthesis at the plasma membrane.</text>
</comment>
<feature type="binding site" evidence="2">
    <location>
        <position position="369"/>
    </location>
    <ligand>
        <name>Fe cation</name>
        <dbReference type="ChEBI" id="CHEBI:24875"/>
    </ligand>
</feature>
<protein>
    <recommendedName>
        <fullName evidence="2">Lipopolysaccharide assembly protein B</fullName>
    </recommendedName>
</protein>
<keyword evidence="2" id="KW-0802">TPR repeat</keyword>
<comment type="subcellular location">
    <subcellularLocation>
        <location evidence="2">Cell inner membrane</location>
        <topology evidence="2">Single-pass membrane protein</topology>
        <orientation evidence="2">Cytoplasmic side</orientation>
    </subcellularLocation>
</comment>